<sequence>MHITIDKMRCVEYELDIQRKIEDDYPEWKEKQEAKEAKKKQKRGADRMEDAEAAGGPKKKRRVESPPLSDNDQDESRYAELDISNNEAEYIPSGTKSRPKASRARN</sequence>
<dbReference type="EMBL" id="JBBXMP010000015">
    <property type="protein sequence ID" value="KAL0068999.1"/>
    <property type="molecule type" value="Genomic_DNA"/>
</dbReference>
<name>A0ABR3A6P2_9AGAR</name>
<dbReference type="Proteomes" id="UP001437256">
    <property type="component" value="Unassembled WGS sequence"/>
</dbReference>
<feature type="compositionally biased region" description="Basic residues" evidence="1">
    <location>
        <begin position="97"/>
        <end position="106"/>
    </location>
</feature>
<accession>A0ABR3A6P2</accession>
<comment type="caution">
    <text evidence="2">The sequence shown here is derived from an EMBL/GenBank/DDBJ whole genome shotgun (WGS) entry which is preliminary data.</text>
</comment>
<keyword evidence="3" id="KW-1185">Reference proteome</keyword>
<reference evidence="2 3" key="1">
    <citation type="submission" date="2024-05" db="EMBL/GenBank/DDBJ databases">
        <title>A draft genome resource for the thread blight pathogen Marasmius tenuissimus strain MS-2.</title>
        <authorList>
            <person name="Yulfo-Soto G.E."/>
            <person name="Baruah I.K."/>
            <person name="Amoako-Attah I."/>
            <person name="Bukari Y."/>
            <person name="Meinhardt L.W."/>
            <person name="Bailey B.A."/>
            <person name="Cohen S.P."/>
        </authorList>
    </citation>
    <scope>NUCLEOTIDE SEQUENCE [LARGE SCALE GENOMIC DNA]</scope>
    <source>
        <strain evidence="2 3">MS-2</strain>
    </source>
</reference>
<evidence type="ECO:0000313" key="2">
    <source>
        <dbReference type="EMBL" id="KAL0068999.1"/>
    </source>
</evidence>
<evidence type="ECO:0000313" key="3">
    <source>
        <dbReference type="Proteomes" id="UP001437256"/>
    </source>
</evidence>
<protein>
    <submittedName>
        <fullName evidence="2">Uncharacterized protein</fullName>
    </submittedName>
</protein>
<evidence type="ECO:0000256" key="1">
    <source>
        <dbReference type="SAM" id="MobiDB-lite"/>
    </source>
</evidence>
<gene>
    <name evidence="2" type="ORF">AAF712_003992</name>
</gene>
<feature type="region of interest" description="Disordered" evidence="1">
    <location>
        <begin position="21"/>
        <end position="106"/>
    </location>
</feature>
<proteinExistence type="predicted"/>
<organism evidence="2 3">
    <name type="scientific">Marasmius tenuissimus</name>
    <dbReference type="NCBI Taxonomy" id="585030"/>
    <lineage>
        <taxon>Eukaryota</taxon>
        <taxon>Fungi</taxon>
        <taxon>Dikarya</taxon>
        <taxon>Basidiomycota</taxon>
        <taxon>Agaricomycotina</taxon>
        <taxon>Agaricomycetes</taxon>
        <taxon>Agaricomycetidae</taxon>
        <taxon>Agaricales</taxon>
        <taxon>Marasmiineae</taxon>
        <taxon>Marasmiaceae</taxon>
        <taxon>Marasmius</taxon>
    </lineage>
</organism>
<feature type="compositionally biased region" description="Basic and acidic residues" evidence="1">
    <location>
        <begin position="21"/>
        <end position="36"/>
    </location>
</feature>